<name>A0A7W7RC27_9ACTN</name>
<keyword evidence="1" id="KW-1133">Transmembrane helix</keyword>
<dbReference type="EMBL" id="JACHJT010000001">
    <property type="protein sequence ID" value="MBB4929222.1"/>
    <property type="molecule type" value="Genomic_DNA"/>
</dbReference>
<keyword evidence="1" id="KW-0812">Transmembrane</keyword>
<gene>
    <name evidence="2" type="ORF">F4561_000042</name>
</gene>
<proteinExistence type="predicted"/>
<comment type="caution">
    <text evidence="2">The sequence shown here is derived from an EMBL/GenBank/DDBJ whole genome shotgun (WGS) entry which is preliminary data.</text>
</comment>
<evidence type="ECO:0000313" key="2">
    <source>
        <dbReference type="EMBL" id="MBB4929222.1"/>
    </source>
</evidence>
<reference evidence="2 3" key="1">
    <citation type="submission" date="2020-08" db="EMBL/GenBank/DDBJ databases">
        <title>Sequencing the genomes of 1000 actinobacteria strains.</title>
        <authorList>
            <person name="Klenk H.-P."/>
        </authorList>
    </citation>
    <scope>NUCLEOTIDE SEQUENCE [LARGE SCALE GENOMIC DNA]</scope>
    <source>
        <strain evidence="2 3">DSM 102030</strain>
    </source>
</reference>
<evidence type="ECO:0000256" key="1">
    <source>
        <dbReference type="SAM" id="Phobius"/>
    </source>
</evidence>
<keyword evidence="1" id="KW-0472">Membrane</keyword>
<accession>A0A7W7RC27</accession>
<feature type="transmembrane region" description="Helical" evidence="1">
    <location>
        <begin position="93"/>
        <end position="114"/>
    </location>
</feature>
<dbReference type="Proteomes" id="UP000523007">
    <property type="component" value="Unassembled WGS sequence"/>
</dbReference>
<keyword evidence="3" id="KW-1185">Reference proteome</keyword>
<dbReference type="AlphaFoldDB" id="A0A7W7RC27"/>
<feature type="transmembrane region" description="Helical" evidence="1">
    <location>
        <begin position="33"/>
        <end position="54"/>
    </location>
</feature>
<evidence type="ECO:0000313" key="3">
    <source>
        <dbReference type="Proteomes" id="UP000523007"/>
    </source>
</evidence>
<organism evidence="2 3">
    <name type="scientific">Lipingzhangella halophila</name>
    <dbReference type="NCBI Taxonomy" id="1783352"/>
    <lineage>
        <taxon>Bacteria</taxon>
        <taxon>Bacillati</taxon>
        <taxon>Actinomycetota</taxon>
        <taxon>Actinomycetes</taxon>
        <taxon>Streptosporangiales</taxon>
        <taxon>Nocardiopsidaceae</taxon>
        <taxon>Lipingzhangella</taxon>
    </lineage>
</organism>
<sequence length="165" mass="18217">MAIGVICGLFAALISTMGGLSLGYQTTSAVAMGVPMAIAGGGYCVLLALGWFQIGTVGPMAAYWAVCFPLARLIHEVAMATTFDYDTILREPLWSFLLFQAMLSVGFAIGFLWLHERLMPRWLLRIEVHNPFATALLDRYSAHANTMLRRKEERTANKEKPSSRS</sequence>
<feature type="transmembrane region" description="Helical" evidence="1">
    <location>
        <begin position="61"/>
        <end position="81"/>
    </location>
</feature>
<protein>
    <submittedName>
        <fullName evidence="2">Uncharacterized protein</fullName>
    </submittedName>
</protein>
<dbReference type="RefSeq" id="WP_246437110.1">
    <property type="nucleotide sequence ID" value="NZ_JACHJT010000001.1"/>
</dbReference>